<gene>
    <name evidence="2" type="ORF">EZS28_027313</name>
</gene>
<proteinExistence type="predicted"/>
<evidence type="ECO:0000256" key="1">
    <source>
        <dbReference type="SAM" id="MobiDB-lite"/>
    </source>
</evidence>
<feature type="region of interest" description="Disordered" evidence="1">
    <location>
        <begin position="24"/>
        <end position="55"/>
    </location>
</feature>
<dbReference type="AlphaFoldDB" id="A0A5J4V456"/>
<reference evidence="2 3" key="1">
    <citation type="submission" date="2019-03" db="EMBL/GenBank/DDBJ databases">
        <title>Single cell metagenomics reveals metabolic interactions within the superorganism composed of flagellate Streblomastix strix and complex community of Bacteroidetes bacteria on its surface.</title>
        <authorList>
            <person name="Treitli S.C."/>
            <person name="Kolisko M."/>
            <person name="Husnik F."/>
            <person name="Keeling P."/>
            <person name="Hampl V."/>
        </authorList>
    </citation>
    <scope>NUCLEOTIDE SEQUENCE [LARGE SCALE GENOMIC DNA]</scope>
    <source>
        <strain evidence="2">ST1C</strain>
    </source>
</reference>
<protein>
    <submittedName>
        <fullName evidence="2">Uncharacterized protein</fullName>
    </submittedName>
</protein>
<comment type="caution">
    <text evidence="2">The sequence shown here is derived from an EMBL/GenBank/DDBJ whole genome shotgun (WGS) entry which is preliminary data.</text>
</comment>
<evidence type="ECO:0000313" key="2">
    <source>
        <dbReference type="EMBL" id="KAA6377160.1"/>
    </source>
</evidence>
<name>A0A5J4V456_9EUKA</name>
<accession>A0A5J4V456</accession>
<sequence>MAQIEIINETINDTINETINETTQTDSFNSTKQGHPKKYTDKEQATVATRQKRKNARIRYKQNETDYKLNKNIVKGDVSKGTCGALYEIPPGRKEMPLCGPKATVNYSFKKIMLNVMRKRRKKYFRDLNNDIENCI</sequence>
<dbReference type="Proteomes" id="UP000324800">
    <property type="component" value="Unassembled WGS sequence"/>
</dbReference>
<evidence type="ECO:0000313" key="3">
    <source>
        <dbReference type="Proteomes" id="UP000324800"/>
    </source>
</evidence>
<dbReference type="EMBL" id="SNRW01010009">
    <property type="protein sequence ID" value="KAA6377160.1"/>
    <property type="molecule type" value="Genomic_DNA"/>
</dbReference>
<organism evidence="2 3">
    <name type="scientific">Streblomastix strix</name>
    <dbReference type="NCBI Taxonomy" id="222440"/>
    <lineage>
        <taxon>Eukaryota</taxon>
        <taxon>Metamonada</taxon>
        <taxon>Preaxostyla</taxon>
        <taxon>Oxymonadida</taxon>
        <taxon>Streblomastigidae</taxon>
        <taxon>Streblomastix</taxon>
    </lineage>
</organism>